<reference evidence="5" key="1">
    <citation type="submission" date="2016-10" db="EMBL/GenBank/DDBJ databases">
        <authorList>
            <person name="Varghese N."/>
            <person name="Submissions S."/>
        </authorList>
    </citation>
    <scope>NUCLEOTIDE SEQUENCE [LARGE SCALE GENOMIC DNA]</scope>
    <source>
        <strain evidence="5">CGMCC 1.7738</strain>
    </source>
</reference>
<dbReference type="STRING" id="553466.SAMN04487950_1860"/>
<proteinExistence type="predicted"/>
<evidence type="ECO:0000259" key="3">
    <source>
        <dbReference type="Pfam" id="PF01882"/>
    </source>
</evidence>
<feature type="domain" description="DUF58" evidence="3">
    <location>
        <begin position="201"/>
        <end position="316"/>
    </location>
</feature>
<feature type="domain" description="DUF11" evidence="2">
    <location>
        <begin position="57"/>
        <end position="121"/>
    </location>
</feature>
<organism evidence="4 5">
    <name type="scientific">Halogranum rubrum</name>
    <dbReference type="NCBI Taxonomy" id="553466"/>
    <lineage>
        <taxon>Archaea</taxon>
        <taxon>Methanobacteriati</taxon>
        <taxon>Methanobacteriota</taxon>
        <taxon>Stenosarchaea group</taxon>
        <taxon>Halobacteria</taxon>
        <taxon>Halobacteriales</taxon>
        <taxon>Haloferacaceae</taxon>
    </lineage>
</organism>
<dbReference type="RefSeq" id="WP_089868719.1">
    <property type="nucleotide sequence ID" value="NZ_FOTC01000002.1"/>
</dbReference>
<sequence>MTGTAFDTNRWVGVGVVASLAVGVAIVFGRQPGLLLTAVVGVAYAAYARSGEAPVPDLRIERELSTDTPAVDDEVRVTVRVTNAGEATLPDLRLVDGVPPALSVTDGSPRHGTALRPGKQATFEYVVTAVRGDHAWQPTVAITRDASGSRERRSEVECETSMRCFPTLDATADLPLRGLTTQYTGRIATDVGGTGLEFHSTREYKHGDPLKRIDWNRYARSGDLATLEFREERAATVVLLVDVRKDAYLGGGEDGENAVERSVDAASQAFSSLLTSGDRVGIAALGPEECWLAPGSGNDHRARARQLLATHPALSSTPDGGKFFPSIRLRRLLRRLPSDAQILLFSPVTDDYMVSVARRLDAIGHLVTVVSPDPTVDDTPGHRLARLERQNRLSRLRQSGIRVVDWGDGPLATELARASVRWSA</sequence>
<feature type="transmembrane region" description="Helical" evidence="1">
    <location>
        <begin position="12"/>
        <end position="29"/>
    </location>
</feature>
<dbReference type="InterPro" id="IPR001434">
    <property type="entry name" value="OmcB-like_DUF11"/>
</dbReference>
<keyword evidence="1" id="KW-1133">Transmembrane helix</keyword>
<keyword evidence="1" id="KW-0472">Membrane</keyword>
<dbReference type="Proteomes" id="UP000199607">
    <property type="component" value="Unassembled WGS sequence"/>
</dbReference>
<evidence type="ECO:0000256" key="1">
    <source>
        <dbReference type="SAM" id="Phobius"/>
    </source>
</evidence>
<evidence type="ECO:0000313" key="5">
    <source>
        <dbReference type="Proteomes" id="UP000199607"/>
    </source>
</evidence>
<keyword evidence="5" id="KW-1185">Reference proteome</keyword>
<keyword evidence="1" id="KW-0812">Transmembrane</keyword>
<protein>
    <submittedName>
        <fullName evidence="4">Conserved repeat domain-containing protein</fullName>
    </submittedName>
</protein>
<gene>
    <name evidence="4" type="ORF">SAMN04487950_1860</name>
</gene>
<accession>A0A1I4E5B9</accession>
<dbReference type="EMBL" id="FOTC01000002">
    <property type="protein sequence ID" value="SFL00130.1"/>
    <property type="molecule type" value="Genomic_DNA"/>
</dbReference>
<dbReference type="Pfam" id="PF01345">
    <property type="entry name" value="DUF11"/>
    <property type="match status" value="1"/>
</dbReference>
<dbReference type="AlphaFoldDB" id="A0A1I4E5B9"/>
<evidence type="ECO:0000313" key="4">
    <source>
        <dbReference type="EMBL" id="SFL00130.1"/>
    </source>
</evidence>
<name>A0A1I4E5B9_9EURY</name>
<dbReference type="Pfam" id="PF01882">
    <property type="entry name" value="DUF58"/>
    <property type="match status" value="1"/>
</dbReference>
<evidence type="ECO:0000259" key="2">
    <source>
        <dbReference type="Pfam" id="PF01345"/>
    </source>
</evidence>
<dbReference type="InterPro" id="IPR002881">
    <property type="entry name" value="DUF58"/>
</dbReference>
<dbReference type="Gene3D" id="2.60.40.10">
    <property type="entry name" value="Immunoglobulins"/>
    <property type="match status" value="1"/>
</dbReference>
<dbReference type="PANTHER" id="PTHR33608">
    <property type="entry name" value="BLL2464 PROTEIN"/>
    <property type="match status" value="1"/>
</dbReference>
<dbReference type="InterPro" id="IPR013783">
    <property type="entry name" value="Ig-like_fold"/>
</dbReference>
<dbReference type="PANTHER" id="PTHR33608:SF6">
    <property type="entry name" value="BLL2464 PROTEIN"/>
    <property type="match status" value="1"/>
</dbReference>